<dbReference type="OrthoDB" id="10009520at2759"/>
<dbReference type="Gene3D" id="1.20.120.1750">
    <property type="match status" value="1"/>
</dbReference>
<dbReference type="Proteomes" id="UP000245207">
    <property type="component" value="Unassembled WGS sequence"/>
</dbReference>
<dbReference type="GO" id="GO:0016874">
    <property type="term" value="F:ligase activity"/>
    <property type="evidence" value="ECO:0007669"/>
    <property type="project" value="UniProtKB-KW"/>
</dbReference>
<dbReference type="EMBL" id="PKPP01002464">
    <property type="protein sequence ID" value="PWA75066.1"/>
    <property type="molecule type" value="Genomic_DNA"/>
</dbReference>
<protein>
    <submittedName>
        <fullName evidence="1">IBR domain, Zinc finger, RING/FYVE/PHD-type, E3 ubiquitin ligase RBR family</fullName>
    </submittedName>
</protein>
<evidence type="ECO:0000313" key="2">
    <source>
        <dbReference type="Proteomes" id="UP000245207"/>
    </source>
</evidence>
<dbReference type="PANTHER" id="PTHR11685">
    <property type="entry name" value="RBR FAMILY RING FINGER AND IBR DOMAIN-CONTAINING"/>
    <property type="match status" value="1"/>
</dbReference>
<reference evidence="1 2" key="1">
    <citation type="journal article" date="2018" name="Mol. Plant">
        <title>The genome of Artemisia annua provides insight into the evolution of Asteraceae family and artemisinin biosynthesis.</title>
        <authorList>
            <person name="Shen Q."/>
            <person name="Zhang L."/>
            <person name="Liao Z."/>
            <person name="Wang S."/>
            <person name="Yan T."/>
            <person name="Shi P."/>
            <person name="Liu M."/>
            <person name="Fu X."/>
            <person name="Pan Q."/>
            <person name="Wang Y."/>
            <person name="Lv Z."/>
            <person name="Lu X."/>
            <person name="Zhang F."/>
            <person name="Jiang W."/>
            <person name="Ma Y."/>
            <person name="Chen M."/>
            <person name="Hao X."/>
            <person name="Li L."/>
            <person name="Tang Y."/>
            <person name="Lv G."/>
            <person name="Zhou Y."/>
            <person name="Sun X."/>
            <person name="Brodelius P.E."/>
            <person name="Rose J.K.C."/>
            <person name="Tang K."/>
        </authorList>
    </citation>
    <scope>NUCLEOTIDE SEQUENCE [LARGE SCALE GENOMIC DNA]</scope>
    <source>
        <strain evidence="2">cv. Huhao1</strain>
        <tissue evidence="1">Leaf</tissue>
    </source>
</reference>
<dbReference type="AlphaFoldDB" id="A0A2U1NNK4"/>
<dbReference type="SUPFAM" id="SSF57850">
    <property type="entry name" value="RING/U-box"/>
    <property type="match status" value="1"/>
</dbReference>
<comment type="caution">
    <text evidence="1">The sequence shown here is derived from an EMBL/GenBank/DDBJ whole genome shotgun (WGS) entry which is preliminary data.</text>
</comment>
<accession>A0A2U1NNK4</accession>
<dbReference type="InterPro" id="IPR031127">
    <property type="entry name" value="E3_UB_ligase_RBR"/>
</dbReference>
<dbReference type="STRING" id="35608.A0A2U1NNK4"/>
<sequence>MDCMIKYIQLKLQDNVSDIKCPATTCGHFLDPLSCRPILTTQLFNIWCDALCESTVLGVDRVYCPQIECLGLVLNECSESEEMTSDENDIAFGVVCETKDWKRCPNCRFFIERNGGCNVVTCMCGFVFYYDRNWYNAHETVSLSDQDCTVHHP</sequence>
<organism evidence="1 2">
    <name type="scientific">Artemisia annua</name>
    <name type="common">Sweet wormwood</name>
    <dbReference type="NCBI Taxonomy" id="35608"/>
    <lineage>
        <taxon>Eukaryota</taxon>
        <taxon>Viridiplantae</taxon>
        <taxon>Streptophyta</taxon>
        <taxon>Embryophyta</taxon>
        <taxon>Tracheophyta</taxon>
        <taxon>Spermatophyta</taxon>
        <taxon>Magnoliopsida</taxon>
        <taxon>eudicotyledons</taxon>
        <taxon>Gunneridae</taxon>
        <taxon>Pentapetalae</taxon>
        <taxon>asterids</taxon>
        <taxon>campanulids</taxon>
        <taxon>Asterales</taxon>
        <taxon>Asteraceae</taxon>
        <taxon>Asteroideae</taxon>
        <taxon>Anthemideae</taxon>
        <taxon>Artemisiinae</taxon>
        <taxon>Artemisia</taxon>
    </lineage>
</organism>
<evidence type="ECO:0000313" key="1">
    <source>
        <dbReference type="EMBL" id="PWA75066.1"/>
    </source>
</evidence>
<dbReference type="GO" id="GO:0004842">
    <property type="term" value="F:ubiquitin-protein transferase activity"/>
    <property type="evidence" value="ECO:0007669"/>
    <property type="project" value="InterPro"/>
</dbReference>
<keyword evidence="1" id="KW-0436">Ligase</keyword>
<proteinExistence type="predicted"/>
<gene>
    <name evidence="1" type="ORF">CTI12_AA244150</name>
</gene>
<dbReference type="GO" id="GO:0016567">
    <property type="term" value="P:protein ubiquitination"/>
    <property type="evidence" value="ECO:0007669"/>
    <property type="project" value="InterPro"/>
</dbReference>
<keyword evidence="2" id="KW-1185">Reference proteome</keyword>
<name>A0A2U1NNK4_ARTAN</name>